<name>A0AAE3DBK3_9FIRM</name>
<keyword evidence="2" id="KW-0812">Transmembrane</keyword>
<dbReference type="Proteomes" id="UP001198220">
    <property type="component" value="Unassembled WGS sequence"/>
</dbReference>
<dbReference type="RefSeq" id="WP_308458868.1">
    <property type="nucleotide sequence ID" value="NZ_JAJEPS010000003.1"/>
</dbReference>
<evidence type="ECO:0000313" key="3">
    <source>
        <dbReference type="EMBL" id="MCC2125434.1"/>
    </source>
</evidence>
<reference evidence="3 4" key="1">
    <citation type="submission" date="2021-10" db="EMBL/GenBank/DDBJ databases">
        <title>Anaerobic single-cell dispensing facilitates the cultivation of human gut bacteria.</title>
        <authorList>
            <person name="Afrizal A."/>
        </authorList>
    </citation>
    <scope>NUCLEOTIDE SEQUENCE [LARGE SCALE GENOMIC DNA]</scope>
    <source>
        <strain evidence="3 4">CLA-AA-H276</strain>
    </source>
</reference>
<organism evidence="3 4">
    <name type="scientific">Hominiventricola filiformis</name>
    <dbReference type="NCBI Taxonomy" id="2885352"/>
    <lineage>
        <taxon>Bacteria</taxon>
        <taxon>Bacillati</taxon>
        <taxon>Bacillota</taxon>
        <taxon>Clostridia</taxon>
        <taxon>Lachnospirales</taxon>
        <taxon>Lachnospiraceae</taxon>
        <taxon>Hominiventricola</taxon>
    </lineage>
</organism>
<feature type="compositionally biased region" description="Basic and acidic residues" evidence="1">
    <location>
        <begin position="26"/>
        <end position="40"/>
    </location>
</feature>
<gene>
    <name evidence="3" type="ORF">LKD36_04490</name>
</gene>
<evidence type="ECO:0000256" key="2">
    <source>
        <dbReference type="SAM" id="Phobius"/>
    </source>
</evidence>
<keyword evidence="2" id="KW-0472">Membrane</keyword>
<evidence type="ECO:0000256" key="1">
    <source>
        <dbReference type="SAM" id="MobiDB-lite"/>
    </source>
</evidence>
<comment type="caution">
    <text evidence="3">The sequence shown here is derived from an EMBL/GenBank/DDBJ whole genome shotgun (WGS) entry which is preliminary data.</text>
</comment>
<accession>A0AAE3DBK3</accession>
<feature type="transmembrane region" description="Helical" evidence="2">
    <location>
        <begin position="44"/>
        <end position="65"/>
    </location>
</feature>
<sequence>MMSTMRRQQRAIEGNTARKVQTLEYPSRERQPERRERRHAEKSNVQYVNVLYMIFLAAASCMVLWSCVNYLQLQAETTSRVKHIASLETELEDLRKENNDNYTRIMTSVDLDHIRDVAINELGMVYAEPNQVILYDGGTDDYVRQNGSIPPDYSSMKDKLLGKDGE</sequence>
<dbReference type="GO" id="GO:0051301">
    <property type="term" value="P:cell division"/>
    <property type="evidence" value="ECO:0007669"/>
    <property type="project" value="UniProtKB-KW"/>
</dbReference>
<protein>
    <submittedName>
        <fullName evidence="3">Cell division protein FtsL</fullName>
    </submittedName>
</protein>
<proteinExistence type="predicted"/>
<keyword evidence="2" id="KW-1133">Transmembrane helix</keyword>
<evidence type="ECO:0000313" key="4">
    <source>
        <dbReference type="Proteomes" id="UP001198220"/>
    </source>
</evidence>
<keyword evidence="4" id="KW-1185">Reference proteome</keyword>
<dbReference type="AlphaFoldDB" id="A0AAE3DBK3"/>
<dbReference type="EMBL" id="JAJEPS010000003">
    <property type="protein sequence ID" value="MCC2125434.1"/>
    <property type="molecule type" value="Genomic_DNA"/>
</dbReference>
<keyword evidence="3" id="KW-0132">Cell division</keyword>
<keyword evidence="3" id="KW-0131">Cell cycle</keyword>
<feature type="region of interest" description="Disordered" evidence="1">
    <location>
        <begin position="1"/>
        <end position="40"/>
    </location>
</feature>